<dbReference type="PANTHER" id="PTHR10587">
    <property type="entry name" value="GLYCOSYL TRANSFERASE-RELATED"/>
    <property type="match status" value="1"/>
</dbReference>
<dbReference type="PANTHER" id="PTHR10587:SF133">
    <property type="entry name" value="CHITIN DEACETYLASE 1-RELATED"/>
    <property type="match status" value="1"/>
</dbReference>
<dbReference type="RefSeq" id="WP_087471526.1">
    <property type="nucleotide sequence ID" value="NZ_CP021383.1"/>
</dbReference>
<sequence>MADDLDPPDPDAPPDATDPSEPAGTTDPAAPAVAAEPGRPRRRLWRWLVPAVAVVVAGVLVLAATVEHDRWVASVDQHRADVEQAERDAETARAEAVAAYLPRLATLAAAEVVGGAVLAGSEGQVEDPAVRDPLAAALPEAGSLVGTPVEYPVEVRAVDALSRPNPFFPRTLPERRFEVVTGSTPSPEALDDAASAVAAATQDVATAWQQWAYDGLEDAVAEGRPVLAESAGLVSDEAHRTALDAALAAAGTTLDAGVGGAPVVETVAQRDAVLAATEAVWSDRLALTLQQRRELGRAQGVDCTVDRCVALTFDDGPGADTERLLQTLADKHVTATFFLVGTNVEKRPDVVRDTASAGHLLANHTWDHPQLTTLDDDEVRAELERTQEAITQASGATPTFLRPPYGDVDDRVRSVATRTGLQVILWNLDTLDWKTKDAAETRRRAVEGARPGSVVLMHDIHATTVDAVPGIIDDLRAQGYLLVTVDLLAP</sequence>
<feature type="transmembrane region" description="Helical" evidence="4">
    <location>
        <begin position="47"/>
        <end position="66"/>
    </location>
</feature>
<evidence type="ECO:0000256" key="2">
    <source>
        <dbReference type="ARBA" id="ARBA00022801"/>
    </source>
</evidence>
<keyword evidence="4" id="KW-0812">Transmembrane</keyword>
<feature type="domain" description="NodB homology" evidence="5">
    <location>
        <begin position="307"/>
        <end position="483"/>
    </location>
</feature>
<feature type="region of interest" description="Disordered" evidence="3">
    <location>
        <begin position="1"/>
        <end position="37"/>
    </location>
</feature>
<reference evidence="6 7" key="1">
    <citation type="submission" date="2017-05" db="EMBL/GenBank/DDBJ databases">
        <authorList>
            <person name="Song R."/>
            <person name="Chenine A.L."/>
            <person name="Ruprecht R.M."/>
        </authorList>
    </citation>
    <scope>NUCLEOTIDE SEQUENCE [LARGE SCALE GENOMIC DNA]</scope>
    <source>
        <strain evidence="6 7">PSBB019</strain>
    </source>
</reference>
<dbReference type="Pfam" id="PF01522">
    <property type="entry name" value="Polysacc_deac_1"/>
    <property type="match status" value="1"/>
</dbReference>
<dbReference type="PROSITE" id="PS51677">
    <property type="entry name" value="NODB"/>
    <property type="match status" value="1"/>
</dbReference>
<dbReference type="InterPro" id="IPR011330">
    <property type="entry name" value="Glyco_hydro/deAcase_b/a-brl"/>
</dbReference>
<keyword evidence="4" id="KW-0472">Membrane</keyword>
<dbReference type="GO" id="GO:0046872">
    <property type="term" value="F:metal ion binding"/>
    <property type="evidence" value="ECO:0007669"/>
    <property type="project" value="UniProtKB-KW"/>
</dbReference>
<organism evidence="6 7">
    <name type="scientific">Cellulosimicrobium cellulans</name>
    <name type="common">Arthrobacter luteus</name>
    <dbReference type="NCBI Taxonomy" id="1710"/>
    <lineage>
        <taxon>Bacteria</taxon>
        <taxon>Bacillati</taxon>
        <taxon>Actinomycetota</taxon>
        <taxon>Actinomycetes</taxon>
        <taxon>Micrococcales</taxon>
        <taxon>Promicromonosporaceae</taxon>
        <taxon>Cellulosimicrobium</taxon>
    </lineage>
</organism>
<dbReference type="GO" id="GO:0016810">
    <property type="term" value="F:hydrolase activity, acting on carbon-nitrogen (but not peptide) bonds"/>
    <property type="evidence" value="ECO:0007669"/>
    <property type="project" value="InterPro"/>
</dbReference>
<name>A0A1Y0HYF9_CELCE</name>
<evidence type="ECO:0000313" key="7">
    <source>
        <dbReference type="Proteomes" id="UP000196228"/>
    </source>
</evidence>
<keyword evidence="1" id="KW-0479">Metal-binding</keyword>
<evidence type="ECO:0000259" key="5">
    <source>
        <dbReference type="PROSITE" id="PS51677"/>
    </source>
</evidence>
<feature type="compositionally biased region" description="Low complexity" evidence="3">
    <location>
        <begin position="14"/>
        <end position="23"/>
    </location>
</feature>
<dbReference type="GO" id="GO:0005975">
    <property type="term" value="P:carbohydrate metabolic process"/>
    <property type="evidence" value="ECO:0007669"/>
    <property type="project" value="InterPro"/>
</dbReference>
<evidence type="ECO:0000256" key="3">
    <source>
        <dbReference type="SAM" id="MobiDB-lite"/>
    </source>
</evidence>
<dbReference type="SUPFAM" id="SSF88713">
    <property type="entry name" value="Glycoside hydrolase/deacetylase"/>
    <property type="match status" value="1"/>
</dbReference>
<dbReference type="Gene3D" id="3.20.20.370">
    <property type="entry name" value="Glycoside hydrolase/deacetylase"/>
    <property type="match status" value="1"/>
</dbReference>
<evidence type="ECO:0000256" key="4">
    <source>
        <dbReference type="SAM" id="Phobius"/>
    </source>
</evidence>
<dbReference type="OrthoDB" id="9763050at2"/>
<accession>A0A1Y0HYF9</accession>
<dbReference type="CDD" id="cd10917">
    <property type="entry name" value="CE4_NodB_like_6s_7s"/>
    <property type="match status" value="1"/>
</dbReference>
<keyword evidence="2" id="KW-0378">Hydrolase</keyword>
<dbReference type="GO" id="GO:0016020">
    <property type="term" value="C:membrane"/>
    <property type="evidence" value="ECO:0007669"/>
    <property type="project" value="TreeGrafter"/>
</dbReference>
<evidence type="ECO:0000313" key="6">
    <source>
        <dbReference type="EMBL" id="ARU52556.1"/>
    </source>
</evidence>
<gene>
    <name evidence="6" type="ORF">CBR64_14915</name>
</gene>
<evidence type="ECO:0000256" key="1">
    <source>
        <dbReference type="ARBA" id="ARBA00022723"/>
    </source>
</evidence>
<dbReference type="Proteomes" id="UP000196228">
    <property type="component" value="Chromosome"/>
</dbReference>
<proteinExistence type="predicted"/>
<protein>
    <recommendedName>
        <fullName evidence="5">NodB homology domain-containing protein</fullName>
    </recommendedName>
</protein>
<dbReference type="AlphaFoldDB" id="A0A1Y0HYF9"/>
<dbReference type="KEGG" id="cceu:CBR64_14915"/>
<dbReference type="InterPro" id="IPR050248">
    <property type="entry name" value="Polysacc_deacetylase_ArnD"/>
</dbReference>
<keyword evidence="4" id="KW-1133">Transmembrane helix</keyword>
<dbReference type="InterPro" id="IPR002509">
    <property type="entry name" value="NODB_dom"/>
</dbReference>
<dbReference type="EMBL" id="CP021383">
    <property type="protein sequence ID" value="ARU52556.1"/>
    <property type="molecule type" value="Genomic_DNA"/>
</dbReference>